<dbReference type="InterPro" id="IPR011004">
    <property type="entry name" value="Trimer_LpxA-like_sf"/>
</dbReference>
<comment type="caution">
    <text evidence="8">The sequence shown here is derived from an EMBL/GenBank/DDBJ whole genome shotgun (WGS) entry which is preliminary data.</text>
</comment>
<dbReference type="PROSITE" id="PS00101">
    <property type="entry name" value="HEXAPEP_TRANSFERASES"/>
    <property type="match status" value="1"/>
</dbReference>
<keyword evidence="9" id="KW-1185">Reference proteome</keyword>
<dbReference type="Gene3D" id="2.160.10.10">
    <property type="entry name" value="Hexapeptide repeat proteins"/>
    <property type="match status" value="1"/>
</dbReference>
<keyword evidence="6" id="KW-0012">Acyltransferase</keyword>
<accession>A0A1S2P3W6</accession>
<evidence type="ECO:0000256" key="2">
    <source>
        <dbReference type="ARBA" id="ARBA00020291"/>
    </source>
</evidence>
<dbReference type="InterPro" id="IPR018357">
    <property type="entry name" value="Hexapep_transf_CS"/>
</dbReference>
<dbReference type="OrthoDB" id="2643438at2"/>
<evidence type="ECO:0000256" key="1">
    <source>
        <dbReference type="ARBA" id="ARBA00013235"/>
    </source>
</evidence>
<evidence type="ECO:0000256" key="7">
    <source>
        <dbReference type="ARBA" id="ARBA00047633"/>
    </source>
</evidence>
<reference evidence="8 9" key="1">
    <citation type="submission" date="2016-10" db="EMBL/GenBank/DDBJ databases">
        <title>Genome sequence of Streptomyces sp. MUSC 93.</title>
        <authorList>
            <person name="Lee L.-H."/>
            <person name="Ser H.-L."/>
            <person name="Law J.W.-F."/>
        </authorList>
    </citation>
    <scope>NUCLEOTIDE SEQUENCE [LARGE SCALE GENOMIC DNA]</scope>
    <source>
        <strain evidence="8 9">MUSC 93</strain>
    </source>
</reference>
<dbReference type="SUPFAM" id="SSF51161">
    <property type="entry name" value="Trimeric LpxA-like enzymes"/>
    <property type="match status" value="1"/>
</dbReference>
<dbReference type="STRING" id="1428652.BIV24_22500"/>
<protein>
    <recommendedName>
        <fullName evidence="2">Chloramphenicol acetyltransferase</fullName>
        <ecNumber evidence="1">2.3.1.28</ecNumber>
    </recommendedName>
</protein>
<dbReference type="EMBL" id="MLYP01000058">
    <property type="protein sequence ID" value="OIJ88341.1"/>
    <property type="molecule type" value="Genomic_DNA"/>
</dbReference>
<evidence type="ECO:0000256" key="6">
    <source>
        <dbReference type="ARBA" id="ARBA00023315"/>
    </source>
</evidence>
<organism evidence="8 9">
    <name type="scientific">Streptomyces colonosanans</name>
    <dbReference type="NCBI Taxonomy" id="1428652"/>
    <lineage>
        <taxon>Bacteria</taxon>
        <taxon>Bacillati</taxon>
        <taxon>Actinomycetota</taxon>
        <taxon>Actinomycetes</taxon>
        <taxon>Kitasatosporales</taxon>
        <taxon>Streptomycetaceae</taxon>
        <taxon>Streptomyces</taxon>
    </lineage>
</organism>
<comment type="catalytic activity">
    <reaction evidence="7">
        <text>chloramphenicol + acetyl-CoA = chloramphenicol 3-acetate + CoA</text>
        <dbReference type="Rhea" id="RHEA:18421"/>
        <dbReference type="ChEBI" id="CHEBI:16730"/>
        <dbReference type="ChEBI" id="CHEBI:17698"/>
        <dbReference type="ChEBI" id="CHEBI:57287"/>
        <dbReference type="ChEBI" id="CHEBI:57288"/>
        <dbReference type="EC" id="2.3.1.28"/>
    </reaction>
</comment>
<dbReference type="InterPro" id="IPR001451">
    <property type="entry name" value="Hexapep"/>
</dbReference>
<evidence type="ECO:0000256" key="3">
    <source>
        <dbReference type="ARBA" id="ARBA00022679"/>
    </source>
</evidence>
<dbReference type="Pfam" id="PF00132">
    <property type="entry name" value="Hexapep"/>
    <property type="match status" value="1"/>
</dbReference>
<keyword evidence="3 8" id="KW-0808">Transferase</keyword>
<evidence type="ECO:0000256" key="4">
    <source>
        <dbReference type="ARBA" id="ARBA00022737"/>
    </source>
</evidence>
<evidence type="ECO:0000256" key="5">
    <source>
        <dbReference type="ARBA" id="ARBA00023251"/>
    </source>
</evidence>
<proteinExistence type="predicted"/>
<dbReference type="AlphaFoldDB" id="A0A1S2P3W6"/>
<sequence length="227" mass="25376">MSNERHWSRPQYLHEAVTNPNIHVRGTHSYYSHAWSGDFEQSVVRYLHGDEYSRTGWEPAWSIDQLHIGDYVCIGAEAVLLMGGNHIHRTDWFSLYPFRDVRVRAYLGKGDTVIKDGVWIGMRAMIMPGVTLGEGAVIAAQSVVTRDVPPYTVVAGAPAREVRKRFTPEVIDRLLALGIYQWSDEKFDALRPVICGSGIDALEEASQEWDAAIPTTGRHTAGVLSRG</sequence>
<dbReference type="EC" id="2.3.1.28" evidence="1"/>
<dbReference type="GO" id="GO:0046677">
    <property type="term" value="P:response to antibiotic"/>
    <property type="evidence" value="ECO:0007669"/>
    <property type="project" value="UniProtKB-KW"/>
</dbReference>
<name>A0A1S2P3W6_9ACTN</name>
<dbReference type="InterPro" id="IPR050179">
    <property type="entry name" value="Trans_hexapeptide_repeat"/>
</dbReference>
<evidence type="ECO:0000313" key="9">
    <source>
        <dbReference type="Proteomes" id="UP000179935"/>
    </source>
</evidence>
<dbReference type="GO" id="GO:0008811">
    <property type="term" value="F:chloramphenicol O-acetyltransferase activity"/>
    <property type="evidence" value="ECO:0007669"/>
    <property type="project" value="UniProtKB-EC"/>
</dbReference>
<evidence type="ECO:0000313" key="8">
    <source>
        <dbReference type="EMBL" id="OIJ88341.1"/>
    </source>
</evidence>
<dbReference type="PANTHER" id="PTHR43300:SF12">
    <property type="entry name" value="CHLORAMPHENICOL ACETYLTRANSFERASE"/>
    <property type="match status" value="1"/>
</dbReference>
<keyword evidence="5" id="KW-0046">Antibiotic resistance</keyword>
<gene>
    <name evidence="8" type="ORF">BIV24_22500</name>
</gene>
<dbReference type="Proteomes" id="UP000179935">
    <property type="component" value="Unassembled WGS sequence"/>
</dbReference>
<dbReference type="PANTHER" id="PTHR43300">
    <property type="entry name" value="ACETYLTRANSFERASE"/>
    <property type="match status" value="1"/>
</dbReference>
<dbReference type="CDD" id="cd03349">
    <property type="entry name" value="LbH_XAT"/>
    <property type="match status" value="1"/>
</dbReference>
<keyword evidence="4" id="KW-0677">Repeat</keyword>